<accession>A0ABY7HBD6</accession>
<evidence type="ECO:0000313" key="1">
    <source>
        <dbReference type="EMBL" id="WAS96400.1"/>
    </source>
</evidence>
<proteinExistence type="predicted"/>
<protein>
    <submittedName>
        <fullName evidence="1">Uncharacterized protein</fullName>
    </submittedName>
</protein>
<gene>
    <name evidence="1" type="ORF">O0S08_09595</name>
</gene>
<evidence type="ECO:0000313" key="2">
    <source>
        <dbReference type="Proteomes" id="UP001164459"/>
    </source>
</evidence>
<organism evidence="1 2">
    <name type="scientific">Nannocystis punicea</name>
    <dbReference type="NCBI Taxonomy" id="2995304"/>
    <lineage>
        <taxon>Bacteria</taxon>
        <taxon>Pseudomonadati</taxon>
        <taxon>Myxococcota</taxon>
        <taxon>Polyangia</taxon>
        <taxon>Nannocystales</taxon>
        <taxon>Nannocystaceae</taxon>
        <taxon>Nannocystis</taxon>
    </lineage>
</organism>
<keyword evidence="2" id="KW-1185">Reference proteome</keyword>
<dbReference type="RefSeq" id="WP_269038740.1">
    <property type="nucleotide sequence ID" value="NZ_CP114040.1"/>
</dbReference>
<dbReference type="Proteomes" id="UP001164459">
    <property type="component" value="Chromosome"/>
</dbReference>
<reference evidence="1" key="1">
    <citation type="submission" date="2022-11" db="EMBL/GenBank/DDBJ databases">
        <title>Minimal conservation of predation-associated metabolite biosynthetic gene clusters underscores biosynthetic potential of Myxococcota including descriptions for ten novel species: Archangium lansinium sp. nov., Myxococcus landrumus sp. nov., Nannocystis bai.</title>
        <authorList>
            <person name="Ahearne A."/>
            <person name="Stevens C."/>
            <person name="Dowd S."/>
        </authorList>
    </citation>
    <scope>NUCLEOTIDE SEQUENCE</scope>
    <source>
        <strain evidence="1">Fl3</strain>
    </source>
</reference>
<dbReference type="EMBL" id="CP114040">
    <property type="protein sequence ID" value="WAS96400.1"/>
    <property type="molecule type" value="Genomic_DNA"/>
</dbReference>
<name>A0ABY7HBD6_9BACT</name>
<sequence length="51" mass="5725">MREGVVVLVMFVANVHAGVLRRLVGVLDHVMLDNRRVDRQQRDAGGRRSAV</sequence>